<name>A0A9Q9SSA1_MOOP1</name>
<reference evidence="1" key="2">
    <citation type="submission" date="2022-10" db="EMBL/GenBank/DDBJ databases">
        <authorList>
            <person name="Ngo T.-E."/>
        </authorList>
    </citation>
    <scope>NUCLEOTIDE SEQUENCE</scope>
    <source>
        <strain evidence="1">JHB</strain>
    </source>
</reference>
<reference evidence="1" key="1">
    <citation type="journal article" date="2017" name="Proc. Natl. Acad. Sci. U.S.A.">
        <title>Comparative genomics uncovers the prolific and distinctive metabolic potential of the cyanobacterial genus Moorea.</title>
        <authorList>
            <person name="Leao T."/>
            <person name="Castelao G."/>
            <person name="Korobeynikov A."/>
            <person name="Monroe E.A."/>
            <person name="Podell S."/>
            <person name="Glukhov E."/>
            <person name="Allen E.E."/>
            <person name="Gerwick W.H."/>
            <person name="Gerwick L."/>
        </authorList>
    </citation>
    <scope>NUCLEOTIDE SEQUENCE</scope>
    <source>
        <strain evidence="1">JHB</strain>
    </source>
</reference>
<gene>
    <name evidence="1" type="ORF">BJP36_40690</name>
</gene>
<dbReference type="AlphaFoldDB" id="A0A9Q9SSA1"/>
<dbReference type="EMBL" id="CP017708">
    <property type="protein sequence ID" value="WAN68687.1"/>
    <property type="molecule type" value="Genomic_DNA"/>
</dbReference>
<protein>
    <submittedName>
        <fullName evidence="1">Uncharacterized protein</fullName>
    </submittedName>
</protein>
<evidence type="ECO:0000313" key="1">
    <source>
        <dbReference type="EMBL" id="WAN68687.1"/>
    </source>
</evidence>
<sequence>MPLASCLPLLGGVRGGCLFPLPCSLLPTPYSLKPRELYLTELKTAVS</sequence>
<organism evidence="1">
    <name type="scientific">Moorena producens (strain JHB)</name>
    <dbReference type="NCBI Taxonomy" id="1454205"/>
    <lineage>
        <taxon>Bacteria</taxon>
        <taxon>Bacillati</taxon>
        <taxon>Cyanobacteriota</taxon>
        <taxon>Cyanophyceae</taxon>
        <taxon>Coleofasciculales</taxon>
        <taxon>Coleofasciculaceae</taxon>
        <taxon>Moorena</taxon>
    </lineage>
</organism>
<proteinExistence type="predicted"/>
<dbReference type="Proteomes" id="UP000176944">
    <property type="component" value="Chromosome"/>
</dbReference>
<accession>A0A9Q9SSA1</accession>